<keyword evidence="6 10" id="KW-0028">Amino-acid biosynthesis</keyword>
<dbReference type="InterPro" id="IPR013785">
    <property type="entry name" value="Aldolase_TIM"/>
</dbReference>
<keyword evidence="8 10" id="KW-0057">Aromatic amino acid biosynthesis</keyword>
<gene>
    <name evidence="10" type="primary">trpF</name>
    <name evidence="12" type="ORF">HFZ78_25170</name>
</gene>
<dbReference type="GO" id="GO:0000162">
    <property type="term" value="P:L-tryptophan biosynthetic process"/>
    <property type="evidence" value="ECO:0007669"/>
    <property type="project" value="UniProtKB-UniRule"/>
</dbReference>
<dbReference type="Proteomes" id="UP000501868">
    <property type="component" value="Chromosome"/>
</dbReference>
<evidence type="ECO:0000256" key="9">
    <source>
        <dbReference type="ARBA" id="ARBA00023235"/>
    </source>
</evidence>
<evidence type="ECO:0000256" key="5">
    <source>
        <dbReference type="ARBA" id="ARBA00022272"/>
    </source>
</evidence>
<dbReference type="GO" id="GO:0004640">
    <property type="term" value="F:phosphoribosylanthranilate isomerase activity"/>
    <property type="evidence" value="ECO:0007669"/>
    <property type="project" value="UniProtKB-UniRule"/>
</dbReference>
<dbReference type="FunFam" id="3.20.20.70:FF:000075">
    <property type="entry name" value="Tryptophan biosynthesis protein TRP1"/>
    <property type="match status" value="1"/>
</dbReference>
<evidence type="ECO:0000259" key="11">
    <source>
        <dbReference type="Pfam" id="PF00697"/>
    </source>
</evidence>
<evidence type="ECO:0000256" key="4">
    <source>
        <dbReference type="ARBA" id="ARBA00012572"/>
    </source>
</evidence>
<evidence type="ECO:0000256" key="1">
    <source>
        <dbReference type="ARBA" id="ARBA00001164"/>
    </source>
</evidence>
<dbReference type="AlphaFoldDB" id="A0A6H1P7W9"/>
<dbReference type="HAMAP" id="MF_00135">
    <property type="entry name" value="PRAI"/>
    <property type="match status" value="1"/>
</dbReference>
<name>A0A6H1P7W9_PRIMG</name>
<dbReference type="EMBL" id="CP051128">
    <property type="protein sequence ID" value="QIZ09565.1"/>
    <property type="molecule type" value="Genomic_DNA"/>
</dbReference>
<evidence type="ECO:0000256" key="7">
    <source>
        <dbReference type="ARBA" id="ARBA00022822"/>
    </source>
</evidence>
<keyword evidence="9 10" id="KW-0413">Isomerase</keyword>
<comment type="pathway">
    <text evidence="2 10">Amino-acid biosynthesis; L-tryptophan biosynthesis; L-tryptophan from chorismate: step 3/5.</text>
</comment>
<proteinExistence type="inferred from homology"/>
<dbReference type="SUPFAM" id="SSF51366">
    <property type="entry name" value="Ribulose-phoshate binding barrel"/>
    <property type="match status" value="1"/>
</dbReference>
<evidence type="ECO:0000256" key="2">
    <source>
        <dbReference type="ARBA" id="ARBA00004664"/>
    </source>
</evidence>
<dbReference type="UniPathway" id="UPA00035">
    <property type="reaction ID" value="UER00042"/>
</dbReference>
<reference evidence="12 13" key="2">
    <citation type="submission" date="2020-04" db="EMBL/GenBank/DDBJ databases">
        <authorList>
            <person name="Fomenkov A."/>
            <person name="Anton B.P."/>
            <person name="Roberts R.J."/>
        </authorList>
    </citation>
    <scope>NUCLEOTIDE SEQUENCE [LARGE SCALE GENOMIC DNA]</scope>
    <source>
        <strain evidence="12 13">S2</strain>
    </source>
</reference>
<dbReference type="InterPro" id="IPR044643">
    <property type="entry name" value="TrpF_fam"/>
</dbReference>
<reference evidence="12 13" key="1">
    <citation type="submission" date="2020-04" db="EMBL/GenBank/DDBJ databases">
        <title>Genome-Wide Identification of 5-Methylcytosine Sites in Bacterial Genomes By High-Throughput Sequencing of MspJI Restriction Fragments.</title>
        <authorList>
            <person name="Wu V."/>
        </authorList>
    </citation>
    <scope>NUCLEOTIDE SEQUENCE [LARGE SCALE GENOMIC DNA]</scope>
    <source>
        <strain evidence="12 13">S2</strain>
    </source>
</reference>
<evidence type="ECO:0000313" key="13">
    <source>
        <dbReference type="Proteomes" id="UP000501868"/>
    </source>
</evidence>
<protein>
    <recommendedName>
        <fullName evidence="5 10">N-(5'-phosphoribosyl)anthranilate isomerase</fullName>
        <shortName evidence="10">PRAI</shortName>
        <ecNumber evidence="4 10">5.3.1.24</ecNumber>
    </recommendedName>
</protein>
<evidence type="ECO:0000256" key="8">
    <source>
        <dbReference type="ARBA" id="ARBA00023141"/>
    </source>
</evidence>
<dbReference type="CDD" id="cd00405">
    <property type="entry name" value="PRAI"/>
    <property type="match status" value="1"/>
</dbReference>
<organism evidence="12 13">
    <name type="scientific">Priestia megaterium</name>
    <name type="common">Bacillus megaterium</name>
    <dbReference type="NCBI Taxonomy" id="1404"/>
    <lineage>
        <taxon>Bacteria</taxon>
        <taxon>Bacillati</taxon>
        <taxon>Bacillota</taxon>
        <taxon>Bacilli</taxon>
        <taxon>Bacillales</taxon>
        <taxon>Bacillaceae</taxon>
        <taxon>Priestia</taxon>
    </lineage>
</organism>
<dbReference type="Gene3D" id="3.20.20.70">
    <property type="entry name" value="Aldolase class I"/>
    <property type="match status" value="1"/>
</dbReference>
<sequence>MKVKICGITDVETGVAAAQYGADAIGFVFAESKRRISIEKAREIIAKIPKEVFKIGVFVNETKADIERIASAVGLTHIQLHGDETASFSESLSLPVIKSISFQGNESLKALADFPSDFILLDSPKGKYRGGNGTVFNWNEVNPHLINSQKVILAGGLHADNVEEAIKIIRPYMVDVSSGVETDGKKDLRKIQTFIEIAKSTPVGR</sequence>
<accession>A0A6H1P7W9</accession>
<keyword evidence="7 10" id="KW-0822">Tryptophan biosynthesis</keyword>
<dbReference type="EC" id="5.3.1.24" evidence="4 10"/>
<evidence type="ECO:0000256" key="3">
    <source>
        <dbReference type="ARBA" id="ARBA00007571"/>
    </source>
</evidence>
<comment type="similarity">
    <text evidence="3 10">Belongs to the TrpF family.</text>
</comment>
<feature type="domain" description="N-(5'phosphoribosyl) anthranilate isomerase (PRAI)" evidence="11">
    <location>
        <begin position="3"/>
        <end position="196"/>
    </location>
</feature>
<dbReference type="InterPro" id="IPR011060">
    <property type="entry name" value="RibuloseP-bd_barrel"/>
</dbReference>
<evidence type="ECO:0000256" key="6">
    <source>
        <dbReference type="ARBA" id="ARBA00022605"/>
    </source>
</evidence>
<dbReference type="Pfam" id="PF00697">
    <property type="entry name" value="PRAI"/>
    <property type="match status" value="1"/>
</dbReference>
<evidence type="ECO:0000256" key="10">
    <source>
        <dbReference type="HAMAP-Rule" id="MF_00135"/>
    </source>
</evidence>
<dbReference type="PANTHER" id="PTHR42894">
    <property type="entry name" value="N-(5'-PHOSPHORIBOSYL)ANTHRANILATE ISOMERASE"/>
    <property type="match status" value="1"/>
</dbReference>
<dbReference type="InterPro" id="IPR001240">
    <property type="entry name" value="PRAI_dom"/>
</dbReference>
<dbReference type="PANTHER" id="PTHR42894:SF1">
    <property type="entry name" value="N-(5'-PHOSPHORIBOSYL)ANTHRANILATE ISOMERASE"/>
    <property type="match status" value="1"/>
</dbReference>
<evidence type="ECO:0000313" key="12">
    <source>
        <dbReference type="EMBL" id="QIZ09565.1"/>
    </source>
</evidence>
<comment type="catalytic activity">
    <reaction evidence="1 10">
        <text>N-(5-phospho-beta-D-ribosyl)anthranilate = 1-(2-carboxyphenylamino)-1-deoxy-D-ribulose 5-phosphate</text>
        <dbReference type="Rhea" id="RHEA:21540"/>
        <dbReference type="ChEBI" id="CHEBI:18277"/>
        <dbReference type="ChEBI" id="CHEBI:58613"/>
        <dbReference type="EC" id="5.3.1.24"/>
    </reaction>
</comment>